<feature type="domain" description="Endonuclease/exonuclease/phosphatase" evidence="2">
    <location>
        <begin position="48"/>
        <end position="321"/>
    </location>
</feature>
<keyword evidence="4" id="KW-1185">Reference proteome</keyword>
<accession>A0A1E7L6L6</accession>
<evidence type="ECO:0000313" key="4">
    <source>
        <dbReference type="Proteomes" id="UP000176005"/>
    </source>
</evidence>
<proteinExistence type="predicted"/>
<reference evidence="3 4" key="1">
    <citation type="journal article" date="2016" name="Front. Microbiol.">
        <title>Comparative Genomics Analysis of Streptomyces Species Reveals Their Adaptation to the Marine Environment and Their Diversity at the Genomic Level.</title>
        <authorList>
            <person name="Tian X."/>
            <person name="Zhang Z."/>
            <person name="Yang T."/>
            <person name="Chen M."/>
            <person name="Li J."/>
            <person name="Chen F."/>
            <person name="Yang J."/>
            <person name="Li W."/>
            <person name="Zhang B."/>
            <person name="Zhang Z."/>
            <person name="Wu J."/>
            <person name="Zhang C."/>
            <person name="Long L."/>
            <person name="Xiao J."/>
        </authorList>
    </citation>
    <scope>NUCLEOTIDE SEQUENCE [LARGE SCALE GENOMIC DNA]</scope>
    <source>
        <strain evidence="3 4">SCSIO 10429</strain>
    </source>
</reference>
<gene>
    <name evidence="3" type="ORF">AN218_11060</name>
</gene>
<keyword evidence="1" id="KW-0732">Signal</keyword>
<feature type="signal peptide" evidence="1">
    <location>
        <begin position="1"/>
        <end position="21"/>
    </location>
</feature>
<organism evidence="3 4">
    <name type="scientific">Streptomyces nanshensis</name>
    <dbReference type="NCBI Taxonomy" id="518642"/>
    <lineage>
        <taxon>Bacteria</taxon>
        <taxon>Bacillati</taxon>
        <taxon>Actinomycetota</taxon>
        <taxon>Actinomycetes</taxon>
        <taxon>Kitasatosporales</taxon>
        <taxon>Streptomycetaceae</taxon>
        <taxon>Streptomyces</taxon>
    </lineage>
</organism>
<evidence type="ECO:0000256" key="1">
    <source>
        <dbReference type="SAM" id="SignalP"/>
    </source>
</evidence>
<dbReference type="AlphaFoldDB" id="A0A1E7L6L6"/>
<dbReference type="PATRIC" id="fig|518642.10.peg.2598"/>
<dbReference type="Gene3D" id="3.60.10.10">
    <property type="entry name" value="Endonuclease/exonuclease/phosphatase"/>
    <property type="match status" value="1"/>
</dbReference>
<feature type="chain" id="PRO_5039059099" description="Endonuclease/exonuclease/phosphatase domain-containing protein" evidence="1">
    <location>
        <begin position="22"/>
        <end position="330"/>
    </location>
</feature>
<dbReference type="SUPFAM" id="SSF56219">
    <property type="entry name" value="DNase I-like"/>
    <property type="match status" value="1"/>
</dbReference>
<dbReference type="GO" id="GO:0003824">
    <property type="term" value="F:catalytic activity"/>
    <property type="evidence" value="ECO:0007669"/>
    <property type="project" value="InterPro"/>
</dbReference>
<dbReference type="Proteomes" id="UP000176005">
    <property type="component" value="Unassembled WGS sequence"/>
</dbReference>
<dbReference type="InterPro" id="IPR036691">
    <property type="entry name" value="Endo/exonu/phosph_ase_sf"/>
</dbReference>
<comment type="caution">
    <text evidence="3">The sequence shown here is derived from an EMBL/GenBank/DDBJ whole genome shotgun (WGS) entry which is preliminary data.</text>
</comment>
<evidence type="ECO:0000259" key="2">
    <source>
        <dbReference type="Pfam" id="PF03372"/>
    </source>
</evidence>
<evidence type="ECO:0000313" key="3">
    <source>
        <dbReference type="EMBL" id="OEV11857.1"/>
    </source>
</evidence>
<sequence>MPAGATALVLAGGLLAGTAVAGGAPSHGEDTGSSDAKQAAAPASVKVMTWNVCANSAPRKDDKGQALCANGQTDRVAGGIRWHMQQHEGLHAVLLQEICYADIEKLRTLDGMGGWSFGFSGIHDRGSGSSKGEIRKRQCAKGRGGFGVAVGVKSGDVKFDRFHYATRNVPNARDTWGHWNVKQAGVCADALGTRFCGTHFTPFKGGHGSWDDKKASEFLTSQYGQAEELAAKGKGHSRVVLGGDLNASPQQDSTVTAPLLDPLYGGYKECSQDAAGGDRTGKGTFQNQSGKRGSKLDYVFGNSSAKASCSVTDQHVTLSDHVPVTATVTF</sequence>
<name>A0A1E7L6L6_9ACTN</name>
<dbReference type="Pfam" id="PF03372">
    <property type="entry name" value="Exo_endo_phos"/>
    <property type="match status" value="1"/>
</dbReference>
<dbReference type="EMBL" id="LJGW01000182">
    <property type="protein sequence ID" value="OEV11857.1"/>
    <property type="molecule type" value="Genomic_DNA"/>
</dbReference>
<dbReference type="InterPro" id="IPR005135">
    <property type="entry name" value="Endo/exonuclease/phosphatase"/>
</dbReference>
<protein>
    <recommendedName>
        <fullName evidence="2">Endonuclease/exonuclease/phosphatase domain-containing protein</fullName>
    </recommendedName>
</protein>